<keyword evidence="4 7" id="KW-0472">Membrane</keyword>
<feature type="region of interest" description="Disordered" evidence="6">
    <location>
        <begin position="1"/>
        <end position="26"/>
    </location>
</feature>
<keyword evidence="2 7" id="KW-0812">Transmembrane</keyword>
<feature type="binding site" evidence="5">
    <location>
        <position position="314"/>
    </location>
    <ligand>
        <name>Zn(2+)</name>
        <dbReference type="ChEBI" id="CHEBI:29105"/>
    </ligand>
</feature>
<dbReference type="Proteomes" id="UP000585474">
    <property type="component" value="Unassembled WGS sequence"/>
</dbReference>
<dbReference type="PANTHER" id="PTHR20855:SF115">
    <property type="entry name" value="HEPTAHELICAL TRANSMEMBRANE PROTEIN 1"/>
    <property type="match status" value="1"/>
</dbReference>
<dbReference type="PANTHER" id="PTHR20855">
    <property type="entry name" value="ADIPOR/PROGESTIN RECEPTOR-RELATED"/>
    <property type="match status" value="1"/>
</dbReference>
<keyword evidence="5" id="KW-0479">Metal-binding</keyword>
<feature type="transmembrane region" description="Helical" evidence="7">
    <location>
        <begin position="316"/>
        <end position="336"/>
    </location>
</feature>
<keyword evidence="9" id="KW-1185">Reference proteome</keyword>
<dbReference type="GO" id="GO:0046872">
    <property type="term" value="F:metal ion binding"/>
    <property type="evidence" value="ECO:0007669"/>
    <property type="project" value="UniProtKB-KW"/>
</dbReference>
<dbReference type="GO" id="GO:0038023">
    <property type="term" value="F:signaling receptor activity"/>
    <property type="evidence" value="ECO:0007669"/>
    <property type="project" value="TreeGrafter"/>
</dbReference>
<feature type="transmembrane region" description="Helical" evidence="7">
    <location>
        <begin position="75"/>
        <end position="96"/>
    </location>
</feature>
<reference evidence="8 9" key="1">
    <citation type="submission" date="2019-07" db="EMBL/GenBank/DDBJ databases">
        <title>De Novo Assembly of kiwifruit Actinidia rufa.</title>
        <authorList>
            <person name="Sugita-Konishi S."/>
            <person name="Sato K."/>
            <person name="Mori E."/>
            <person name="Abe Y."/>
            <person name="Kisaki G."/>
            <person name="Hamano K."/>
            <person name="Suezawa K."/>
            <person name="Otani M."/>
            <person name="Fukuda T."/>
            <person name="Manabe T."/>
            <person name="Gomi K."/>
            <person name="Tabuchi M."/>
            <person name="Akimitsu K."/>
            <person name="Kataoka I."/>
        </authorList>
    </citation>
    <scope>NUCLEOTIDE SEQUENCE [LARGE SCALE GENOMIC DNA]</scope>
    <source>
        <strain evidence="9">cv. Fuchu</strain>
    </source>
</reference>
<feature type="binding site" evidence="5">
    <location>
        <position position="169"/>
    </location>
    <ligand>
        <name>Zn(2+)</name>
        <dbReference type="ChEBI" id="CHEBI:29105"/>
    </ligand>
</feature>
<evidence type="ECO:0000313" key="9">
    <source>
        <dbReference type="Proteomes" id="UP000585474"/>
    </source>
</evidence>
<dbReference type="AlphaFoldDB" id="A0A7J0FM95"/>
<gene>
    <name evidence="8" type="ORF">Acr_13g0011030</name>
</gene>
<comment type="subcellular location">
    <subcellularLocation>
        <location evidence="1">Membrane</location>
        <topology evidence="1">Multi-pass membrane protein</topology>
    </subcellularLocation>
</comment>
<dbReference type="GO" id="GO:0009744">
    <property type="term" value="P:response to sucrose"/>
    <property type="evidence" value="ECO:0007669"/>
    <property type="project" value="UniProtKB-ARBA"/>
</dbReference>
<comment type="caution">
    <text evidence="8">The sequence shown here is derived from an EMBL/GenBank/DDBJ whole genome shotgun (WGS) entry which is preliminary data.</text>
</comment>
<evidence type="ECO:0000256" key="5">
    <source>
        <dbReference type="PIRSR" id="PIRSR604254-1"/>
    </source>
</evidence>
<evidence type="ECO:0000256" key="4">
    <source>
        <dbReference type="ARBA" id="ARBA00023136"/>
    </source>
</evidence>
<feature type="transmembrane region" description="Helical" evidence="7">
    <location>
        <begin position="212"/>
        <end position="232"/>
    </location>
</feature>
<name>A0A7J0FM95_9ERIC</name>
<feature type="transmembrane region" description="Helical" evidence="7">
    <location>
        <begin position="244"/>
        <end position="265"/>
    </location>
</feature>
<feature type="binding site" evidence="5">
    <location>
        <position position="318"/>
    </location>
    <ligand>
        <name>Zn(2+)</name>
        <dbReference type="ChEBI" id="CHEBI:29105"/>
    </ligand>
</feature>
<dbReference type="OrthoDB" id="529367at2759"/>
<feature type="compositionally biased region" description="Polar residues" evidence="6">
    <location>
        <begin position="1"/>
        <end position="11"/>
    </location>
</feature>
<evidence type="ECO:0000256" key="7">
    <source>
        <dbReference type="SAM" id="Phobius"/>
    </source>
</evidence>
<evidence type="ECO:0000256" key="1">
    <source>
        <dbReference type="ARBA" id="ARBA00004141"/>
    </source>
</evidence>
<evidence type="ECO:0000256" key="6">
    <source>
        <dbReference type="SAM" id="MobiDB-lite"/>
    </source>
</evidence>
<feature type="transmembrane region" description="Helical" evidence="7">
    <location>
        <begin position="185"/>
        <end position="206"/>
    </location>
</feature>
<feature type="region of interest" description="Disordered" evidence="6">
    <location>
        <begin position="563"/>
        <end position="585"/>
    </location>
</feature>
<dbReference type="Pfam" id="PF03006">
    <property type="entry name" value="HlyIII"/>
    <property type="match status" value="1"/>
</dbReference>
<feature type="transmembrane region" description="Helical" evidence="7">
    <location>
        <begin position="277"/>
        <end position="295"/>
    </location>
</feature>
<dbReference type="InterPro" id="IPR004254">
    <property type="entry name" value="AdipoR/HlyIII-related"/>
</dbReference>
<evidence type="ECO:0000256" key="2">
    <source>
        <dbReference type="ARBA" id="ARBA00022692"/>
    </source>
</evidence>
<keyword evidence="5" id="KW-0862">Zinc</keyword>
<dbReference type="GO" id="GO:0009725">
    <property type="term" value="P:response to hormone"/>
    <property type="evidence" value="ECO:0007669"/>
    <property type="project" value="UniProtKB-ARBA"/>
</dbReference>
<protein>
    <submittedName>
        <fullName evidence="8">Heptahelical transmembrane protein1</fullName>
    </submittedName>
</protein>
<evidence type="ECO:0000313" key="8">
    <source>
        <dbReference type="EMBL" id="GFY99703.1"/>
    </source>
</evidence>
<feature type="transmembrane region" description="Helical" evidence="7">
    <location>
        <begin position="149"/>
        <end position="173"/>
    </location>
</feature>
<accession>A0A7J0FM95</accession>
<proteinExistence type="predicted"/>
<evidence type="ECO:0000256" key="3">
    <source>
        <dbReference type="ARBA" id="ARBA00022989"/>
    </source>
</evidence>
<organism evidence="8 9">
    <name type="scientific">Actinidia rufa</name>
    <dbReference type="NCBI Taxonomy" id="165716"/>
    <lineage>
        <taxon>Eukaryota</taxon>
        <taxon>Viridiplantae</taxon>
        <taxon>Streptophyta</taxon>
        <taxon>Embryophyta</taxon>
        <taxon>Tracheophyta</taxon>
        <taxon>Spermatophyta</taxon>
        <taxon>Magnoliopsida</taxon>
        <taxon>eudicotyledons</taxon>
        <taxon>Gunneridae</taxon>
        <taxon>Pentapetalae</taxon>
        <taxon>asterids</taxon>
        <taxon>Ericales</taxon>
        <taxon>Actinidiaceae</taxon>
        <taxon>Actinidia</taxon>
    </lineage>
</organism>
<sequence>MDQNQSILNLESNNQKNKKSQKRSNQTKQYGLVGFEELPAYMKDNEYILKYYRANWPLKQAFFSLFRWHNETLNVWTHLIGFALFLGLTVANLMHVPQVADFFGMLTRPVPTSAEANFSHNSKDFYPMGSTKLINLKQSMPPEMAATRWPFFVFLGGSMFCLLSSTTCHLFACHSHHLNLQLLRMDYVGITVMIITSFFPPIYYIFQCEPLFQILYLSGITVMGVSVIFTLLTPIFSSGKFRSFRALLFVAMGLFGIVPAVHALVLNWNDPKRNVTLGYESAMAVFYLTGTMFYVSRVPEKWRPGWFDLAGQSHQIFHVFVILGALAHYGAAIIFLEYRGKLGCEKIKSITALNICLLVKTCLLHAFAIGVVRVQDVTTHQPCRRTKVLTVILDVPKHIPLLVCGKRLSFFEDLPQSPKVSKRVRCSSSRVWFFPPRPTTGSSSSPLELDHLSDLFPDMDKQEADQLVLKVDDKVSEMALGVLVRGTIETKIGHAIALYRMLGITWLGVCCLVPRGSVEVKVLLEIPRLLEKALEEYGNNLDLAIRSLNKLCLGPAENLGSVASKSEVSSPEDPSAPENPATDGADWVELFVREMPSASNMDDAKACASRAHEVLEKSICAHTTSEAA</sequence>
<keyword evidence="3 7" id="KW-1133">Transmembrane helix</keyword>
<dbReference type="GO" id="GO:0016020">
    <property type="term" value="C:membrane"/>
    <property type="evidence" value="ECO:0007669"/>
    <property type="project" value="UniProtKB-SubCell"/>
</dbReference>
<dbReference type="EMBL" id="BJWL01000013">
    <property type="protein sequence ID" value="GFY99703.1"/>
    <property type="molecule type" value="Genomic_DNA"/>
</dbReference>